<evidence type="ECO:0000313" key="1">
    <source>
        <dbReference type="EnsemblPlants" id="OPUNC05G08840.1"/>
    </source>
</evidence>
<dbReference type="EnsemblPlants" id="OPUNC05G08840.1">
    <property type="protein sequence ID" value="OPUNC05G08840.1"/>
    <property type="gene ID" value="OPUNC05G08840"/>
</dbReference>
<sequence>MYEGDWVPTKDAPVGPKFLNRRPEVCLGKVPVTAGGKCLITCIGDTPAPPDQVVYLLPVDGVALFPLGGNLGELTRRKGNVELQPGEIQHTLEGHIVQSLEWQQNVNA</sequence>
<keyword evidence="2" id="KW-1185">Reference proteome</keyword>
<dbReference type="Proteomes" id="UP000026962">
    <property type="component" value="Chromosome 5"/>
</dbReference>
<name>A0A0E0L0L7_ORYPU</name>
<reference evidence="1" key="2">
    <citation type="submission" date="2018-05" db="EMBL/GenBank/DDBJ databases">
        <title>OpunRS2 (Oryza punctata Reference Sequence Version 2).</title>
        <authorList>
            <person name="Zhang J."/>
            <person name="Kudrna D."/>
            <person name="Lee S."/>
            <person name="Talag J."/>
            <person name="Welchert J."/>
            <person name="Wing R.A."/>
        </authorList>
    </citation>
    <scope>NUCLEOTIDE SEQUENCE [LARGE SCALE GENOMIC DNA]</scope>
</reference>
<dbReference type="AlphaFoldDB" id="A0A0E0L0L7"/>
<organism evidence="1">
    <name type="scientific">Oryza punctata</name>
    <name type="common">Red rice</name>
    <dbReference type="NCBI Taxonomy" id="4537"/>
    <lineage>
        <taxon>Eukaryota</taxon>
        <taxon>Viridiplantae</taxon>
        <taxon>Streptophyta</taxon>
        <taxon>Embryophyta</taxon>
        <taxon>Tracheophyta</taxon>
        <taxon>Spermatophyta</taxon>
        <taxon>Magnoliopsida</taxon>
        <taxon>Liliopsida</taxon>
        <taxon>Poales</taxon>
        <taxon>Poaceae</taxon>
        <taxon>BOP clade</taxon>
        <taxon>Oryzoideae</taxon>
        <taxon>Oryzeae</taxon>
        <taxon>Oryzinae</taxon>
        <taxon>Oryza</taxon>
    </lineage>
</organism>
<accession>A0A0E0L0L7</accession>
<protein>
    <submittedName>
        <fullName evidence="1">Uncharacterized protein</fullName>
    </submittedName>
</protein>
<proteinExistence type="predicted"/>
<dbReference type="Gramene" id="OPUNC05G08840.1">
    <property type="protein sequence ID" value="OPUNC05G08840.1"/>
    <property type="gene ID" value="OPUNC05G08840"/>
</dbReference>
<reference evidence="1" key="1">
    <citation type="submission" date="2015-04" db="UniProtKB">
        <authorList>
            <consortium name="EnsemblPlants"/>
        </authorList>
    </citation>
    <scope>IDENTIFICATION</scope>
</reference>
<evidence type="ECO:0000313" key="2">
    <source>
        <dbReference type="Proteomes" id="UP000026962"/>
    </source>
</evidence>
<dbReference type="HOGENOM" id="CLU_2487348_0_0_1"/>